<gene>
    <name evidence="1" type="ORF">V6N12_022372</name>
</gene>
<name>A0ABR2FUH9_9ROSI</name>
<accession>A0ABR2FUH9</accession>
<dbReference type="Proteomes" id="UP001472677">
    <property type="component" value="Unassembled WGS sequence"/>
</dbReference>
<evidence type="ECO:0000313" key="2">
    <source>
        <dbReference type="Proteomes" id="UP001472677"/>
    </source>
</evidence>
<comment type="caution">
    <text evidence="1">The sequence shown here is derived from an EMBL/GenBank/DDBJ whole genome shotgun (WGS) entry which is preliminary data.</text>
</comment>
<sequence>MCVSCLDECWQMFLELRAPPEQRAQLWLEASVAVATTSTSYFSSLFLLIYTMELNCSAYGTQATVLQAAARVLKCQRSYKLLSIFIGLVRFYPANRLSRRNPILYLTI</sequence>
<proteinExistence type="predicted"/>
<dbReference type="EMBL" id="JBBPBM010000004">
    <property type="protein sequence ID" value="KAK8587906.1"/>
    <property type="molecule type" value="Genomic_DNA"/>
</dbReference>
<protein>
    <submittedName>
        <fullName evidence="1">Uncharacterized protein</fullName>
    </submittedName>
</protein>
<evidence type="ECO:0000313" key="1">
    <source>
        <dbReference type="EMBL" id="KAK8587906.1"/>
    </source>
</evidence>
<organism evidence="1 2">
    <name type="scientific">Hibiscus sabdariffa</name>
    <name type="common">roselle</name>
    <dbReference type="NCBI Taxonomy" id="183260"/>
    <lineage>
        <taxon>Eukaryota</taxon>
        <taxon>Viridiplantae</taxon>
        <taxon>Streptophyta</taxon>
        <taxon>Embryophyta</taxon>
        <taxon>Tracheophyta</taxon>
        <taxon>Spermatophyta</taxon>
        <taxon>Magnoliopsida</taxon>
        <taxon>eudicotyledons</taxon>
        <taxon>Gunneridae</taxon>
        <taxon>Pentapetalae</taxon>
        <taxon>rosids</taxon>
        <taxon>malvids</taxon>
        <taxon>Malvales</taxon>
        <taxon>Malvaceae</taxon>
        <taxon>Malvoideae</taxon>
        <taxon>Hibiscus</taxon>
    </lineage>
</organism>
<keyword evidence="2" id="KW-1185">Reference proteome</keyword>
<reference evidence="1 2" key="1">
    <citation type="journal article" date="2024" name="G3 (Bethesda)">
        <title>Genome assembly of Hibiscus sabdariffa L. provides insights into metabolisms of medicinal natural products.</title>
        <authorList>
            <person name="Kim T."/>
        </authorList>
    </citation>
    <scope>NUCLEOTIDE SEQUENCE [LARGE SCALE GENOMIC DNA]</scope>
    <source>
        <strain evidence="1">TK-2024</strain>
        <tissue evidence="1">Old leaves</tissue>
    </source>
</reference>